<name>A0A2S8F311_9BACT</name>
<accession>A0A2S8F311</accession>
<dbReference type="AlphaFoldDB" id="A0A2S8F311"/>
<dbReference type="RefSeq" id="WP_105360036.1">
    <property type="nucleotide sequence ID" value="NZ_PUIB01000030.1"/>
</dbReference>
<evidence type="ECO:0000313" key="2">
    <source>
        <dbReference type="Proteomes" id="UP000239388"/>
    </source>
</evidence>
<dbReference type="EMBL" id="PUIB01000030">
    <property type="protein sequence ID" value="PQO26552.1"/>
    <property type="molecule type" value="Genomic_DNA"/>
</dbReference>
<gene>
    <name evidence="1" type="ORF">C5Y98_29635</name>
</gene>
<dbReference type="OrthoDB" id="282003at2"/>
<dbReference type="Proteomes" id="UP000239388">
    <property type="component" value="Unassembled WGS sequence"/>
</dbReference>
<organism evidence="1 2">
    <name type="scientific">Blastopirellula marina</name>
    <dbReference type="NCBI Taxonomy" id="124"/>
    <lineage>
        <taxon>Bacteria</taxon>
        <taxon>Pseudomonadati</taxon>
        <taxon>Planctomycetota</taxon>
        <taxon>Planctomycetia</taxon>
        <taxon>Pirellulales</taxon>
        <taxon>Pirellulaceae</taxon>
        <taxon>Blastopirellula</taxon>
    </lineage>
</organism>
<comment type="caution">
    <text evidence="1">The sequence shown here is derived from an EMBL/GenBank/DDBJ whole genome shotgun (WGS) entry which is preliminary data.</text>
</comment>
<protein>
    <submittedName>
        <fullName evidence="1">Uncharacterized protein</fullName>
    </submittedName>
</protein>
<evidence type="ECO:0000313" key="1">
    <source>
        <dbReference type="EMBL" id="PQO26552.1"/>
    </source>
</evidence>
<sequence>MRLEERMFSKSDTQTVLEHAARPEWHLDKAHAMYELAIRSLEDPSLLDAAWNCIGKEIVYVPRQGPPLGQPAAALLLDSGQKAVEKSLVATMQDWSVDQQRDFFYGVVQESKRHAFLNRLIAEFGFAPKIEVSRDGSIA</sequence>
<proteinExistence type="predicted"/>
<reference evidence="1 2" key="1">
    <citation type="submission" date="2018-02" db="EMBL/GenBank/DDBJ databases">
        <title>Comparative genomes isolates from brazilian mangrove.</title>
        <authorList>
            <person name="Araujo J.E."/>
            <person name="Taketani R.G."/>
            <person name="Silva M.C.P."/>
            <person name="Loureco M.V."/>
            <person name="Andreote F.D."/>
        </authorList>
    </citation>
    <scope>NUCLEOTIDE SEQUENCE [LARGE SCALE GENOMIC DNA]</scope>
    <source>
        <strain evidence="1 2">NAP PRIS-MGV</strain>
    </source>
</reference>